<dbReference type="InterPro" id="IPR000683">
    <property type="entry name" value="Gfo/Idh/MocA-like_OxRdtase_N"/>
</dbReference>
<evidence type="ECO:0000256" key="1">
    <source>
        <dbReference type="ARBA" id="ARBA00023002"/>
    </source>
</evidence>
<feature type="domain" description="GFO/IDH/MocA-like oxidoreductase" evidence="3">
    <location>
        <begin position="137"/>
        <end position="264"/>
    </location>
</feature>
<feature type="domain" description="Gfo/Idh/MocA-like oxidoreductase N-terminal" evidence="2">
    <location>
        <begin position="5"/>
        <end position="126"/>
    </location>
</feature>
<dbReference type="SUPFAM" id="SSF51735">
    <property type="entry name" value="NAD(P)-binding Rossmann-fold domains"/>
    <property type="match status" value="1"/>
</dbReference>
<protein>
    <submittedName>
        <fullName evidence="4">Putative dehydrogenase</fullName>
    </submittedName>
</protein>
<organism evidence="4 5">
    <name type="scientific">Paenibacillus endophyticus</name>
    <dbReference type="NCBI Taxonomy" id="1294268"/>
    <lineage>
        <taxon>Bacteria</taxon>
        <taxon>Bacillati</taxon>
        <taxon>Bacillota</taxon>
        <taxon>Bacilli</taxon>
        <taxon>Bacillales</taxon>
        <taxon>Paenibacillaceae</taxon>
        <taxon>Paenibacillus</taxon>
    </lineage>
</organism>
<reference evidence="4 5" key="1">
    <citation type="submission" date="2020-08" db="EMBL/GenBank/DDBJ databases">
        <title>Genomic Encyclopedia of Type Strains, Phase III (KMG-III): the genomes of soil and plant-associated and newly described type strains.</title>
        <authorList>
            <person name="Whitman W."/>
        </authorList>
    </citation>
    <scope>NUCLEOTIDE SEQUENCE [LARGE SCALE GENOMIC DNA]</scope>
    <source>
        <strain evidence="4 5">CECT 8234</strain>
    </source>
</reference>
<dbReference type="GO" id="GO:0016491">
    <property type="term" value="F:oxidoreductase activity"/>
    <property type="evidence" value="ECO:0007669"/>
    <property type="project" value="UniProtKB-KW"/>
</dbReference>
<dbReference type="InterPro" id="IPR050463">
    <property type="entry name" value="Gfo/Idh/MocA_oxidrdct_glycsds"/>
</dbReference>
<accession>A0A7W5C5F0</accession>
<dbReference type="InterPro" id="IPR055170">
    <property type="entry name" value="GFO_IDH_MocA-like_dom"/>
</dbReference>
<dbReference type="AlphaFoldDB" id="A0A7W5C5F0"/>
<dbReference type="PANTHER" id="PTHR43818">
    <property type="entry name" value="BCDNA.GH03377"/>
    <property type="match status" value="1"/>
</dbReference>
<sequence>MTTPIRIGIIGSGGIARAHASAYKKMPLHVEIVAVADSLPGRAQAFIEQEELVHAAAFEDHRKLLELELDGVSICTPNFAHHETSVNALNAGKHVLVEKPMSVTLQQSIEMVEAAERSGKMLTVGFQPRYDPNMSLIQEIVQSGKLGKVYFVETGGGRRRGMPGGTFIRQELAGAGAMADIGCYSLDMALNALGYPKPLTVSAYTSNHFGTNPLYHREAANFDVEDFGVAMIRLEGDIILNYKTSWAMHMDSLGATMFLGTDAGLKVTPAGSGPWSGVWDGSVGSMTLYHDVVNQHIQSSIPVIDHGLNLFDEKVRDFVAAIRENRPAPIPGAEILYNQAIIDGVLRSAASKREVTIELP</sequence>
<evidence type="ECO:0000259" key="2">
    <source>
        <dbReference type="Pfam" id="PF01408"/>
    </source>
</evidence>
<evidence type="ECO:0000259" key="3">
    <source>
        <dbReference type="Pfam" id="PF22725"/>
    </source>
</evidence>
<proteinExistence type="predicted"/>
<dbReference type="Pfam" id="PF22725">
    <property type="entry name" value="GFO_IDH_MocA_C3"/>
    <property type="match status" value="1"/>
</dbReference>
<dbReference type="Pfam" id="PF01408">
    <property type="entry name" value="GFO_IDH_MocA"/>
    <property type="match status" value="1"/>
</dbReference>
<gene>
    <name evidence="4" type="ORF">FHS16_001421</name>
</gene>
<dbReference type="PANTHER" id="PTHR43818:SF11">
    <property type="entry name" value="BCDNA.GH03377"/>
    <property type="match status" value="1"/>
</dbReference>
<evidence type="ECO:0000313" key="5">
    <source>
        <dbReference type="Proteomes" id="UP000518605"/>
    </source>
</evidence>
<dbReference type="Proteomes" id="UP000518605">
    <property type="component" value="Unassembled WGS sequence"/>
</dbReference>
<dbReference type="InterPro" id="IPR036291">
    <property type="entry name" value="NAD(P)-bd_dom_sf"/>
</dbReference>
<name>A0A7W5C5F0_9BACL</name>
<dbReference type="SUPFAM" id="SSF55347">
    <property type="entry name" value="Glyceraldehyde-3-phosphate dehydrogenase-like, C-terminal domain"/>
    <property type="match status" value="1"/>
</dbReference>
<keyword evidence="1" id="KW-0560">Oxidoreductase</keyword>
<dbReference type="Gene3D" id="3.40.50.720">
    <property type="entry name" value="NAD(P)-binding Rossmann-like Domain"/>
    <property type="match status" value="1"/>
</dbReference>
<dbReference type="Gene3D" id="3.30.360.10">
    <property type="entry name" value="Dihydrodipicolinate Reductase, domain 2"/>
    <property type="match status" value="1"/>
</dbReference>
<comment type="caution">
    <text evidence="4">The sequence shown here is derived from an EMBL/GenBank/DDBJ whole genome shotgun (WGS) entry which is preliminary data.</text>
</comment>
<keyword evidence="5" id="KW-1185">Reference proteome</keyword>
<dbReference type="EMBL" id="JACHXW010000003">
    <property type="protein sequence ID" value="MBB3151378.1"/>
    <property type="molecule type" value="Genomic_DNA"/>
</dbReference>
<evidence type="ECO:0000313" key="4">
    <source>
        <dbReference type="EMBL" id="MBB3151378.1"/>
    </source>
</evidence>
<dbReference type="GO" id="GO:0000166">
    <property type="term" value="F:nucleotide binding"/>
    <property type="evidence" value="ECO:0007669"/>
    <property type="project" value="InterPro"/>
</dbReference>
<dbReference type="RefSeq" id="WP_183560274.1">
    <property type="nucleotide sequence ID" value="NZ_CBCSLB010000002.1"/>
</dbReference>